<dbReference type="GO" id="GO:0005737">
    <property type="term" value="C:cytoplasm"/>
    <property type="evidence" value="ECO:0007669"/>
    <property type="project" value="TreeGrafter"/>
</dbReference>
<organism evidence="14 16">
    <name type="scientific">Brevundimonas diminuta</name>
    <name type="common">Pseudomonas diminuta</name>
    <dbReference type="NCBI Taxonomy" id="293"/>
    <lineage>
        <taxon>Bacteria</taxon>
        <taxon>Pseudomonadati</taxon>
        <taxon>Pseudomonadota</taxon>
        <taxon>Alphaproteobacteria</taxon>
        <taxon>Caulobacterales</taxon>
        <taxon>Caulobacteraceae</taxon>
        <taxon>Brevundimonas</taxon>
    </lineage>
</organism>
<keyword evidence="6" id="KW-0560">Oxidoreductase</keyword>
<dbReference type="Gene3D" id="3.40.30.10">
    <property type="entry name" value="Glutaredoxin"/>
    <property type="match status" value="1"/>
</dbReference>
<dbReference type="InterPro" id="IPR013766">
    <property type="entry name" value="Thioredoxin_domain"/>
</dbReference>
<dbReference type="PANTHER" id="PTHR42801">
    <property type="entry name" value="THIOREDOXIN-DEPENDENT PEROXIDE REDUCTASE"/>
    <property type="match status" value="1"/>
</dbReference>
<evidence type="ECO:0000256" key="11">
    <source>
        <dbReference type="ARBA" id="ARBA00042639"/>
    </source>
</evidence>
<evidence type="ECO:0000256" key="9">
    <source>
        <dbReference type="ARBA" id="ARBA00032824"/>
    </source>
</evidence>
<evidence type="ECO:0000256" key="7">
    <source>
        <dbReference type="ARBA" id="ARBA00023157"/>
    </source>
</evidence>
<evidence type="ECO:0000313" key="14">
    <source>
        <dbReference type="EMBL" id="QAT14933.1"/>
    </source>
</evidence>
<dbReference type="CDD" id="cd03017">
    <property type="entry name" value="PRX_BCP"/>
    <property type="match status" value="1"/>
</dbReference>
<evidence type="ECO:0000256" key="3">
    <source>
        <dbReference type="ARBA" id="ARBA00013017"/>
    </source>
</evidence>
<evidence type="ECO:0000256" key="4">
    <source>
        <dbReference type="ARBA" id="ARBA00022559"/>
    </source>
</evidence>
<dbReference type="GO" id="GO:0034599">
    <property type="term" value="P:cellular response to oxidative stress"/>
    <property type="evidence" value="ECO:0007669"/>
    <property type="project" value="TreeGrafter"/>
</dbReference>
<dbReference type="EC" id="1.11.1.24" evidence="3"/>
<evidence type="ECO:0000313" key="15">
    <source>
        <dbReference type="EMBL" id="QQB87687.1"/>
    </source>
</evidence>
<keyword evidence="17" id="KW-1185">Reference proteome</keyword>
<reference evidence="15 17" key="2">
    <citation type="submission" date="2020-12" db="EMBL/GenBank/DDBJ databases">
        <title>FDA dAtabase for Regulatory Grade micrObial Sequences (FDA-ARGOS): Supporting development and validation of Infectious Disease Dx tests.</title>
        <authorList>
            <person name="Kerrigan L."/>
            <person name="Long C."/>
            <person name="Tallon L."/>
            <person name="Sadzewicz L."/>
            <person name="Zhao X."/>
            <person name="Boylan J."/>
            <person name="Ott S."/>
            <person name="Bowen H."/>
            <person name="Vavikolanu K."/>
            <person name="Mehta A."/>
            <person name="Aluvathingal J."/>
            <person name="Nadendla S."/>
            <person name="Yan Y."/>
            <person name="Sichtig H."/>
        </authorList>
    </citation>
    <scope>NUCLEOTIDE SEQUENCE [LARGE SCALE GENOMIC DNA]</scope>
    <source>
        <strain evidence="15 17">FDAARGOS_1026</strain>
    </source>
</reference>
<dbReference type="AlphaFoldDB" id="A0A410NYL7"/>
<keyword evidence="4" id="KW-0575">Peroxidase</keyword>
<dbReference type="PROSITE" id="PS51352">
    <property type="entry name" value="THIOREDOXIN_2"/>
    <property type="match status" value="1"/>
</dbReference>
<gene>
    <name evidence="14" type="ORF">EQG53_11480</name>
    <name evidence="15" type="ORF">I6H83_10960</name>
</gene>
<evidence type="ECO:0000259" key="13">
    <source>
        <dbReference type="PROSITE" id="PS51352"/>
    </source>
</evidence>
<dbReference type="Proteomes" id="UP000596117">
    <property type="component" value="Chromosome"/>
</dbReference>
<evidence type="ECO:0000256" key="8">
    <source>
        <dbReference type="ARBA" id="ARBA00023284"/>
    </source>
</evidence>
<reference evidence="14 16" key="1">
    <citation type="submission" date="2019-01" db="EMBL/GenBank/DDBJ databases">
        <title>Brevundimonas diminuta Genome sequencing and assembly.</title>
        <authorList>
            <person name="Chen H."/>
        </authorList>
    </citation>
    <scope>NUCLEOTIDE SEQUENCE [LARGE SCALE GENOMIC DNA]</scope>
    <source>
        <strain evidence="14">ATCC</strain>
        <strain evidence="16">ATCC(B) 19146</strain>
    </source>
</reference>
<keyword evidence="5" id="KW-0049">Antioxidant</keyword>
<dbReference type="InterPro" id="IPR036249">
    <property type="entry name" value="Thioredoxin-like_sf"/>
</dbReference>
<dbReference type="Pfam" id="PF00578">
    <property type="entry name" value="AhpC-TSA"/>
    <property type="match status" value="1"/>
</dbReference>
<dbReference type="InterPro" id="IPR050924">
    <property type="entry name" value="Peroxiredoxin_BCP/PrxQ"/>
</dbReference>
<dbReference type="KEGG" id="bdm:EQG53_11480"/>
<keyword evidence="8" id="KW-0676">Redox-active center</keyword>
<evidence type="ECO:0000313" key="17">
    <source>
        <dbReference type="Proteomes" id="UP000596117"/>
    </source>
</evidence>
<comment type="function">
    <text evidence="1">Thiol-specific peroxidase that catalyzes the reduction of hydrogen peroxide and organic hydroperoxides to water and alcohols, respectively. Plays a role in cell protection against oxidative stress by detoxifying peroxides and as sensor of hydrogen peroxide-mediated signaling events.</text>
</comment>
<evidence type="ECO:0000256" key="10">
    <source>
        <dbReference type="ARBA" id="ARBA00038489"/>
    </source>
</evidence>
<protein>
    <recommendedName>
        <fullName evidence="3">thioredoxin-dependent peroxiredoxin</fullName>
        <ecNumber evidence="3">1.11.1.24</ecNumber>
    </recommendedName>
    <alternativeName>
        <fullName evidence="9">Thioredoxin peroxidase</fullName>
    </alternativeName>
    <alternativeName>
        <fullName evidence="11">Thioredoxin-dependent peroxiredoxin Bcp</fullName>
    </alternativeName>
</protein>
<evidence type="ECO:0000256" key="12">
    <source>
        <dbReference type="ARBA" id="ARBA00049091"/>
    </source>
</evidence>
<dbReference type="EMBL" id="CP066026">
    <property type="protein sequence ID" value="QQB87687.1"/>
    <property type="molecule type" value="Genomic_DNA"/>
</dbReference>
<proteinExistence type="inferred from homology"/>
<evidence type="ECO:0000313" key="16">
    <source>
        <dbReference type="Proteomes" id="UP000287388"/>
    </source>
</evidence>
<comment type="subunit">
    <text evidence="2">Monomer.</text>
</comment>
<evidence type="ECO:0000256" key="6">
    <source>
        <dbReference type="ARBA" id="ARBA00023002"/>
    </source>
</evidence>
<evidence type="ECO:0000256" key="5">
    <source>
        <dbReference type="ARBA" id="ARBA00022862"/>
    </source>
</evidence>
<dbReference type="GO" id="GO:0008379">
    <property type="term" value="F:thioredoxin peroxidase activity"/>
    <property type="evidence" value="ECO:0007669"/>
    <property type="project" value="TreeGrafter"/>
</dbReference>
<dbReference type="SUPFAM" id="SSF52833">
    <property type="entry name" value="Thioredoxin-like"/>
    <property type="match status" value="1"/>
</dbReference>
<comment type="similarity">
    <text evidence="10">Belongs to the peroxiredoxin family. BCP/PrxQ subfamily.</text>
</comment>
<evidence type="ECO:0000256" key="1">
    <source>
        <dbReference type="ARBA" id="ARBA00003330"/>
    </source>
</evidence>
<dbReference type="FunFam" id="3.40.30.10:FF:000007">
    <property type="entry name" value="Thioredoxin-dependent thiol peroxidase"/>
    <property type="match status" value="1"/>
</dbReference>
<keyword evidence="7" id="KW-1015">Disulfide bond</keyword>
<comment type="catalytic activity">
    <reaction evidence="12">
        <text>a hydroperoxide + [thioredoxin]-dithiol = an alcohol + [thioredoxin]-disulfide + H2O</text>
        <dbReference type="Rhea" id="RHEA:62620"/>
        <dbReference type="Rhea" id="RHEA-COMP:10698"/>
        <dbReference type="Rhea" id="RHEA-COMP:10700"/>
        <dbReference type="ChEBI" id="CHEBI:15377"/>
        <dbReference type="ChEBI" id="CHEBI:29950"/>
        <dbReference type="ChEBI" id="CHEBI:30879"/>
        <dbReference type="ChEBI" id="CHEBI:35924"/>
        <dbReference type="ChEBI" id="CHEBI:50058"/>
        <dbReference type="EC" id="1.11.1.24"/>
    </reaction>
</comment>
<dbReference type="PANTHER" id="PTHR42801:SF4">
    <property type="entry name" value="AHPC_TSA FAMILY PROTEIN"/>
    <property type="match status" value="1"/>
</dbReference>
<dbReference type="InterPro" id="IPR000866">
    <property type="entry name" value="AhpC/TSA"/>
</dbReference>
<evidence type="ECO:0000256" key="2">
    <source>
        <dbReference type="ARBA" id="ARBA00011245"/>
    </source>
</evidence>
<dbReference type="RefSeq" id="WP_128720032.1">
    <property type="nucleotide sequence ID" value="NZ_BJNC01000008.1"/>
</dbReference>
<sequence>MTDIIENTSAPAFDLATDGGGRVSLDGLKGKNVVLYFYPKADTPGCTTEGQDFSAALIDRFSAADAVVIGVSRDTVKKLDRFKAKHDLKVVLGSDEDGGVTEAWGVWVQKKLYGREYMGIERATFLIDSQCAVRRAWRNVKVKGHAEEVLAAIEAL</sequence>
<feature type="domain" description="Thioredoxin" evidence="13">
    <location>
        <begin position="4"/>
        <end position="156"/>
    </location>
</feature>
<dbReference type="Proteomes" id="UP000287388">
    <property type="component" value="Chromosome"/>
</dbReference>
<name>A0A410NYL7_BREDI</name>
<dbReference type="GO" id="GO:0045454">
    <property type="term" value="P:cell redox homeostasis"/>
    <property type="evidence" value="ECO:0007669"/>
    <property type="project" value="TreeGrafter"/>
</dbReference>
<accession>A0A410NYL7</accession>
<dbReference type="EMBL" id="CP035093">
    <property type="protein sequence ID" value="QAT14933.1"/>
    <property type="molecule type" value="Genomic_DNA"/>
</dbReference>